<dbReference type="Proteomes" id="UP000826195">
    <property type="component" value="Unassembled WGS sequence"/>
</dbReference>
<evidence type="ECO:0008006" key="4">
    <source>
        <dbReference type="Google" id="ProtNLM"/>
    </source>
</evidence>
<reference evidence="2 3" key="1">
    <citation type="journal article" date="2021" name="J. Hered.">
        <title>A chromosome-level genome assembly of the parasitoid wasp, Cotesia glomerata (Hymenoptera: Braconidae).</title>
        <authorList>
            <person name="Pinto B.J."/>
            <person name="Weis J.J."/>
            <person name="Gamble T."/>
            <person name="Ode P.J."/>
            <person name="Paul R."/>
            <person name="Zaspel J.M."/>
        </authorList>
    </citation>
    <scope>NUCLEOTIDE SEQUENCE [LARGE SCALE GENOMIC DNA]</scope>
    <source>
        <strain evidence="2">CgM1</strain>
    </source>
</reference>
<sequence length="320" mass="35819">MFLLECNDDNSLLIKRNESVICDHQTVARDHRVIFYHRKIKYNGTVRMIADDVNLLKKEIEKIRCADKKSMRNPATKSNTHVPKNVKSSKRKTVNSPDSPPNKRSKYSSGKTDSATQNESDDDTDPVSDHSRLSDDQLPQPITGQQQLEKNNDNTDNNEVILENDNDDDDEDKKAQLYSFSGIENMRHIGSGVYCRMGDYKAGIKGFSSATALARNLLVGVFKHEVLVQSSLTGRSPRSQGAARMKQQNTRLYDKATTAIIKYAKDYAKQKNWTGEASDTKIKSAMAQKIVELKGEHLKNSPQSTPVLRNVSESGASTPL</sequence>
<feature type="compositionally biased region" description="Polar residues" evidence="1">
    <location>
        <begin position="300"/>
        <end position="320"/>
    </location>
</feature>
<dbReference type="AlphaFoldDB" id="A0AAV7IBS5"/>
<feature type="compositionally biased region" description="Polar residues" evidence="1">
    <location>
        <begin position="107"/>
        <end position="118"/>
    </location>
</feature>
<dbReference type="EMBL" id="JAHXZJ010001864">
    <property type="protein sequence ID" value="KAH0549750.1"/>
    <property type="molecule type" value="Genomic_DNA"/>
</dbReference>
<evidence type="ECO:0000256" key="1">
    <source>
        <dbReference type="SAM" id="MobiDB-lite"/>
    </source>
</evidence>
<keyword evidence="3" id="KW-1185">Reference proteome</keyword>
<protein>
    <recommendedName>
        <fullName evidence="4">BEN domain-containing protein</fullName>
    </recommendedName>
</protein>
<feature type="compositionally biased region" description="Acidic residues" evidence="1">
    <location>
        <begin position="162"/>
        <end position="171"/>
    </location>
</feature>
<evidence type="ECO:0000313" key="2">
    <source>
        <dbReference type="EMBL" id="KAH0549750.1"/>
    </source>
</evidence>
<organism evidence="2 3">
    <name type="scientific">Cotesia glomerata</name>
    <name type="common">Lepidopteran parasitic wasp</name>
    <name type="synonym">Apanteles glomeratus</name>
    <dbReference type="NCBI Taxonomy" id="32391"/>
    <lineage>
        <taxon>Eukaryota</taxon>
        <taxon>Metazoa</taxon>
        <taxon>Ecdysozoa</taxon>
        <taxon>Arthropoda</taxon>
        <taxon>Hexapoda</taxon>
        <taxon>Insecta</taxon>
        <taxon>Pterygota</taxon>
        <taxon>Neoptera</taxon>
        <taxon>Endopterygota</taxon>
        <taxon>Hymenoptera</taxon>
        <taxon>Apocrita</taxon>
        <taxon>Ichneumonoidea</taxon>
        <taxon>Braconidae</taxon>
        <taxon>Microgastrinae</taxon>
        <taxon>Cotesia</taxon>
    </lineage>
</organism>
<dbReference type="Gene3D" id="1.10.10.2590">
    <property type="entry name" value="BEN domain"/>
    <property type="match status" value="1"/>
</dbReference>
<feature type="compositionally biased region" description="Polar residues" evidence="1">
    <location>
        <begin position="73"/>
        <end position="82"/>
    </location>
</feature>
<feature type="region of interest" description="Disordered" evidence="1">
    <location>
        <begin position="67"/>
        <end position="172"/>
    </location>
</feature>
<proteinExistence type="predicted"/>
<feature type="compositionally biased region" description="Polar residues" evidence="1">
    <location>
        <begin position="140"/>
        <end position="149"/>
    </location>
</feature>
<accession>A0AAV7IBS5</accession>
<feature type="region of interest" description="Disordered" evidence="1">
    <location>
        <begin position="295"/>
        <end position="320"/>
    </location>
</feature>
<name>A0AAV7IBS5_COTGL</name>
<evidence type="ECO:0000313" key="3">
    <source>
        <dbReference type="Proteomes" id="UP000826195"/>
    </source>
</evidence>
<comment type="caution">
    <text evidence="2">The sequence shown here is derived from an EMBL/GenBank/DDBJ whole genome shotgun (WGS) entry which is preliminary data.</text>
</comment>
<gene>
    <name evidence="2" type="ORF">KQX54_013441</name>
</gene>